<feature type="chain" id="PRO_5002643254" evidence="1">
    <location>
        <begin position="17"/>
        <end position="113"/>
    </location>
</feature>
<proteinExistence type="predicted"/>
<feature type="signal peptide" evidence="1">
    <location>
        <begin position="1"/>
        <end position="16"/>
    </location>
</feature>
<dbReference type="VEuPathDB" id="TrichDB:TVAGG3_0324690"/>
<keyword evidence="1" id="KW-0732">Signal</keyword>
<evidence type="ECO:0000313" key="2">
    <source>
        <dbReference type="EMBL" id="EAY07059.1"/>
    </source>
</evidence>
<evidence type="ECO:0000256" key="1">
    <source>
        <dbReference type="SAM" id="SignalP"/>
    </source>
</evidence>
<dbReference type="AlphaFoldDB" id="A2EJZ1"/>
<evidence type="ECO:0000313" key="3">
    <source>
        <dbReference type="Proteomes" id="UP000001542"/>
    </source>
</evidence>
<accession>A2EJZ1</accession>
<reference evidence="2" key="2">
    <citation type="journal article" date="2007" name="Science">
        <title>Draft genome sequence of the sexually transmitted pathogen Trichomonas vaginalis.</title>
        <authorList>
            <person name="Carlton J.M."/>
            <person name="Hirt R.P."/>
            <person name="Silva J.C."/>
            <person name="Delcher A.L."/>
            <person name="Schatz M."/>
            <person name="Zhao Q."/>
            <person name="Wortman J.R."/>
            <person name="Bidwell S.L."/>
            <person name="Alsmark U.C.M."/>
            <person name="Besteiro S."/>
            <person name="Sicheritz-Ponten T."/>
            <person name="Noel C.J."/>
            <person name="Dacks J.B."/>
            <person name="Foster P.G."/>
            <person name="Simillion C."/>
            <person name="Van de Peer Y."/>
            <person name="Miranda-Saavedra D."/>
            <person name="Barton G.J."/>
            <person name="Westrop G.D."/>
            <person name="Mueller S."/>
            <person name="Dessi D."/>
            <person name="Fiori P.L."/>
            <person name="Ren Q."/>
            <person name="Paulsen I."/>
            <person name="Zhang H."/>
            <person name="Bastida-Corcuera F.D."/>
            <person name="Simoes-Barbosa A."/>
            <person name="Brown M.T."/>
            <person name="Hayes R.D."/>
            <person name="Mukherjee M."/>
            <person name="Okumura C.Y."/>
            <person name="Schneider R."/>
            <person name="Smith A.J."/>
            <person name="Vanacova S."/>
            <person name="Villalvazo M."/>
            <person name="Haas B.J."/>
            <person name="Pertea M."/>
            <person name="Feldblyum T.V."/>
            <person name="Utterback T.R."/>
            <person name="Shu C.L."/>
            <person name="Osoegawa K."/>
            <person name="de Jong P.J."/>
            <person name="Hrdy I."/>
            <person name="Horvathova L."/>
            <person name="Zubacova Z."/>
            <person name="Dolezal P."/>
            <person name="Malik S.B."/>
            <person name="Logsdon J.M. Jr."/>
            <person name="Henze K."/>
            <person name="Gupta A."/>
            <person name="Wang C.C."/>
            <person name="Dunne R.L."/>
            <person name="Upcroft J.A."/>
            <person name="Upcroft P."/>
            <person name="White O."/>
            <person name="Salzberg S.L."/>
            <person name="Tang P."/>
            <person name="Chiu C.-H."/>
            <person name="Lee Y.-S."/>
            <person name="Embley T.M."/>
            <person name="Coombs G.H."/>
            <person name="Mottram J.C."/>
            <person name="Tachezy J."/>
            <person name="Fraser-Liggett C.M."/>
            <person name="Johnson P.J."/>
        </authorList>
    </citation>
    <scope>NUCLEOTIDE SEQUENCE [LARGE SCALE GENOMIC DNA]</scope>
    <source>
        <strain evidence="2">G3</strain>
    </source>
</reference>
<dbReference type="Proteomes" id="UP000001542">
    <property type="component" value="Unassembled WGS sequence"/>
</dbReference>
<keyword evidence="3" id="KW-1185">Reference proteome</keyword>
<name>A2EJZ1_TRIV3</name>
<dbReference type="VEuPathDB" id="TrichDB:TVAG_311850"/>
<dbReference type="EMBL" id="DS113409">
    <property type="protein sequence ID" value="EAY07059.1"/>
    <property type="molecule type" value="Genomic_DNA"/>
</dbReference>
<sequence>MLVFLSVLCSSILIDTSHVYTTSSARDSSISFEIVNSTFKFFVYDYKGWKCTVNIDGSTTDIIPPNQRGLPTKYSHYSQITFYFLEDLIFSIQFIIDPNLIQPSCVLTHPNDD</sequence>
<gene>
    <name evidence="2" type="ORF">TVAG_311850</name>
</gene>
<organism evidence="2 3">
    <name type="scientific">Trichomonas vaginalis (strain ATCC PRA-98 / G3)</name>
    <dbReference type="NCBI Taxonomy" id="412133"/>
    <lineage>
        <taxon>Eukaryota</taxon>
        <taxon>Metamonada</taxon>
        <taxon>Parabasalia</taxon>
        <taxon>Trichomonadida</taxon>
        <taxon>Trichomonadidae</taxon>
        <taxon>Trichomonas</taxon>
    </lineage>
</organism>
<reference evidence="2" key="1">
    <citation type="submission" date="2006-10" db="EMBL/GenBank/DDBJ databases">
        <authorList>
            <person name="Amadeo P."/>
            <person name="Zhao Q."/>
            <person name="Wortman J."/>
            <person name="Fraser-Liggett C."/>
            <person name="Carlton J."/>
        </authorList>
    </citation>
    <scope>NUCLEOTIDE SEQUENCE</scope>
    <source>
        <strain evidence="2">G3</strain>
    </source>
</reference>
<dbReference type="InParanoid" id="A2EJZ1"/>
<protein>
    <submittedName>
        <fullName evidence="2">Uncharacterized protein</fullName>
    </submittedName>
</protein>